<name>A0A4Y7RJG1_9FIRM</name>
<reference evidence="1 2" key="1">
    <citation type="journal article" date="2018" name="Environ. Microbiol.">
        <title>Novel energy conservation strategies and behaviour of Pelotomaculum schinkii driving syntrophic propionate catabolism.</title>
        <authorList>
            <person name="Hidalgo-Ahumada C.A.P."/>
            <person name="Nobu M.K."/>
            <person name="Narihiro T."/>
            <person name="Tamaki H."/>
            <person name="Liu W.T."/>
            <person name="Kamagata Y."/>
            <person name="Stams A.J.M."/>
            <person name="Imachi H."/>
            <person name="Sousa D.Z."/>
        </authorList>
    </citation>
    <scope>NUCLEOTIDE SEQUENCE [LARGE SCALE GENOMIC DNA]</scope>
    <source>
        <strain evidence="1 2">MGP</strain>
    </source>
</reference>
<comment type="caution">
    <text evidence="1">The sequence shown here is derived from an EMBL/GenBank/DDBJ whole genome shotgun (WGS) entry which is preliminary data.</text>
</comment>
<dbReference type="Proteomes" id="UP000297597">
    <property type="component" value="Unassembled WGS sequence"/>
</dbReference>
<keyword evidence="2" id="KW-1185">Reference proteome</keyword>
<protein>
    <submittedName>
        <fullName evidence="1">Uncharacterized protein</fullName>
    </submittedName>
</protein>
<evidence type="ECO:0000313" key="2">
    <source>
        <dbReference type="Proteomes" id="UP000297597"/>
    </source>
</evidence>
<accession>A0A4Y7RJG1</accession>
<dbReference type="RefSeq" id="WP_134215434.1">
    <property type="nucleotide sequence ID" value="NZ_QFFZ01000058.1"/>
</dbReference>
<sequence>MDPRVDKLIEVVRKTVIMLFPELTGRYHLAARAKVTGVANGISAQPLTRERTDDDTSPVVKCPALPYTLKPDNVIHIGYLYGDPSEPMAVVLSTAAIGTWTGGKVTVEGYGARDGLVMEYLKDHFRLATLTAPVDQDGNPLPGATTSPLTRIDFRTGLKDGDKVAAVPIEEGDRFIVIGKL</sequence>
<gene>
    <name evidence="1" type="ORF">Pmgp_03355</name>
</gene>
<dbReference type="OrthoDB" id="2678554at2"/>
<proteinExistence type="predicted"/>
<dbReference type="AlphaFoldDB" id="A0A4Y7RJG1"/>
<evidence type="ECO:0000313" key="1">
    <source>
        <dbReference type="EMBL" id="TEB09134.1"/>
    </source>
</evidence>
<organism evidence="1 2">
    <name type="scientific">Pelotomaculum propionicicum</name>
    <dbReference type="NCBI Taxonomy" id="258475"/>
    <lineage>
        <taxon>Bacteria</taxon>
        <taxon>Bacillati</taxon>
        <taxon>Bacillota</taxon>
        <taxon>Clostridia</taxon>
        <taxon>Eubacteriales</taxon>
        <taxon>Desulfotomaculaceae</taxon>
        <taxon>Pelotomaculum</taxon>
    </lineage>
</organism>
<dbReference type="EMBL" id="QFFZ01000058">
    <property type="protein sequence ID" value="TEB09134.1"/>
    <property type="molecule type" value="Genomic_DNA"/>
</dbReference>